<keyword evidence="2" id="KW-0812">Transmembrane</keyword>
<feature type="compositionally biased region" description="Low complexity" evidence="1">
    <location>
        <begin position="178"/>
        <end position="194"/>
    </location>
</feature>
<dbReference type="OrthoDB" id="3689315at2759"/>
<evidence type="ECO:0000256" key="1">
    <source>
        <dbReference type="SAM" id="MobiDB-lite"/>
    </source>
</evidence>
<gene>
    <name evidence="3" type="ORF">SETTUDRAFT_38711</name>
</gene>
<keyword evidence="4" id="KW-1185">Reference proteome</keyword>
<feature type="transmembrane region" description="Helical" evidence="2">
    <location>
        <begin position="204"/>
        <end position="224"/>
    </location>
</feature>
<dbReference type="GeneID" id="19404382"/>
<dbReference type="AlphaFoldDB" id="R0KL48"/>
<dbReference type="Proteomes" id="UP000016935">
    <property type="component" value="Unassembled WGS sequence"/>
</dbReference>
<reference evidence="3 4" key="2">
    <citation type="journal article" date="2013" name="PLoS Genet.">
        <title>Comparative genome structure, secondary metabolite, and effector coding capacity across Cochliobolus pathogens.</title>
        <authorList>
            <person name="Condon B.J."/>
            <person name="Leng Y."/>
            <person name="Wu D."/>
            <person name="Bushley K.E."/>
            <person name="Ohm R.A."/>
            <person name="Otillar R."/>
            <person name="Martin J."/>
            <person name="Schackwitz W."/>
            <person name="Grimwood J."/>
            <person name="MohdZainudin N."/>
            <person name="Xue C."/>
            <person name="Wang R."/>
            <person name="Manning V.A."/>
            <person name="Dhillon B."/>
            <person name="Tu Z.J."/>
            <person name="Steffenson B.J."/>
            <person name="Salamov A."/>
            <person name="Sun H."/>
            <person name="Lowry S."/>
            <person name="LaButti K."/>
            <person name="Han J."/>
            <person name="Copeland A."/>
            <person name="Lindquist E."/>
            <person name="Barry K."/>
            <person name="Schmutz J."/>
            <person name="Baker S.E."/>
            <person name="Ciuffetti L.M."/>
            <person name="Grigoriev I.V."/>
            <person name="Zhong S."/>
            <person name="Turgeon B.G."/>
        </authorList>
    </citation>
    <scope>NUCLEOTIDE SEQUENCE [LARGE SCALE GENOMIC DNA]</scope>
    <source>
        <strain evidence="4">28A</strain>
    </source>
</reference>
<dbReference type="HOGENOM" id="CLU_089693_0_0_1"/>
<dbReference type="eggNOG" id="ENOG502R8Y8">
    <property type="taxonomic scope" value="Eukaryota"/>
</dbReference>
<dbReference type="RefSeq" id="XP_008023764.1">
    <property type="nucleotide sequence ID" value="XM_008025573.1"/>
</dbReference>
<feature type="transmembrane region" description="Helical" evidence="2">
    <location>
        <begin position="6"/>
        <end position="26"/>
    </location>
</feature>
<name>R0KL48_EXST2</name>
<evidence type="ECO:0000256" key="2">
    <source>
        <dbReference type="SAM" id="Phobius"/>
    </source>
</evidence>
<organism evidence="3 4">
    <name type="scientific">Exserohilum turcicum (strain 28A)</name>
    <name type="common">Northern leaf blight fungus</name>
    <name type="synonym">Setosphaeria turcica</name>
    <dbReference type="NCBI Taxonomy" id="671987"/>
    <lineage>
        <taxon>Eukaryota</taxon>
        <taxon>Fungi</taxon>
        <taxon>Dikarya</taxon>
        <taxon>Ascomycota</taxon>
        <taxon>Pezizomycotina</taxon>
        <taxon>Dothideomycetes</taxon>
        <taxon>Pleosporomycetidae</taxon>
        <taxon>Pleosporales</taxon>
        <taxon>Pleosporineae</taxon>
        <taxon>Pleosporaceae</taxon>
        <taxon>Exserohilum</taxon>
    </lineage>
</organism>
<sequence>MAQDNLLTFLYLDLLGIGVSTLVFVASDDIATTYENYCPPTPTLSTPTPAQTAPSHLSAPQELPRPTFCANFTMFQGPSTWGLNRTITRSNLQTYNGDCTWTGSGAFTAVPITCDADAKGEMYGREFSRGTPVTFQPSELSAKTNGFGFAVATVVSGTETGTTGSSMVRETGEGNGGEAEATGTGTQGMGTQTGSQAMAGRAPFPTGVVAMVGSAFVVGAAAWVL</sequence>
<proteinExistence type="predicted"/>
<evidence type="ECO:0000313" key="4">
    <source>
        <dbReference type="Proteomes" id="UP000016935"/>
    </source>
</evidence>
<feature type="region of interest" description="Disordered" evidence="1">
    <location>
        <begin position="160"/>
        <end position="197"/>
    </location>
</feature>
<accession>R0KL48</accession>
<keyword evidence="2" id="KW-0472">Membrane</keyword>
<keyword evidence="2" id="KW-1133">Transmembrane helix</keyword>
<reference evidence="3 4" key="1">
    <citation type="journal article" date="2012" name="PLoS Pathog.">
        <title>Diverse lifestyles and strategies of plant pathogenesis encoded in the genomes of eighteen Dothideomycetes fungi.</title>
        <authorList>
            <person name="Ohm R.A."/>
            <person name="Feau N."/>
            <person name="Henrissat B."/>
            <person name="Schoch C.L."/>
            <person name="Horwitz B.A."/>
            <person name="Barry K.W."/>
            <person name="Condon B.J."/>
            <person name="Copeland A.C."/>
            <person name="Dhillon B."/>
            <person name="Glaser F."/>
            <person name="Hesse C.N."/>
            <person name="Kosti I."/>
            <person name="LaButti K."/>
            <person name="Lindquist E.A."/>
            <person name="Lucas S."/>
            <person name="Salamov A.A."/>
            <person name="Bradshaw R.E."/>
            <person name="Ciuffetti L."/>
            <person name="Hamelin R.C."/>
            <person name="Kema G.H.J."/>
            <person name="Lawrence C."/>
            <person name="Scott J.A."/>
            <person name="Spatafora J.W."/>
            <person name="Turgeon B.G."/>
            <person name="de Wit P.J.G.M."/>
            <person name="Zhong S."/>
            <person name="Goodwin S.B."/>
            <person name="Grigoriev I.V."/>
        </authorList>
    </citation>
    <scope>NUCLEOTIDE SEQUENCE [LARGE SCALE GENOMIC DNA]</scope>
    <source>
        <strain evidence="4">28A</strain>
    </source>
</reference>
<evidence type="ECO:0000313" key="3">
    <source>
        <dbReference type="EMBL" id="EOA88677.1"/>
    </source>
</evidence>
<protein>
    <submittedName>
        <fullName evidence="3">Uncharacterized protein</fullName>
    </submittedName>
</protein>
<dbReference type="EMBL" id="KB908537">
    <property type="protein sequence ID" value="EOA88677.1"/>
    <property type="molecule type" value="Genomic_DNA"/>
</dbReference>